<evidence type="ECO:0000256" key="6">
    <source>
        <dbReference type="SAM" id="MobiDB-lite"/>
    </source>
</evidence>
<dbReference type="PANTHER" id="PTHR11640">
    <property type="entry name" value="NEPHRIN"/>
    <property type="match status" value="1"/>
</dbReference>
<organism evidence="9">
    <name type="scientific">Oikopleura dioica</name>
    <name type="common">Tunicate</name>
    <dbReference type="NCBI Taxonomy" id="34765"/>
    <lineage>
        <taxon>Eukaryota</taxon>
        <taxon>Metazoa</taxon>
        <taxon>Chordata</taxon>
        <taxon>Tunicata</taxon>
        <taxon>Appendicularia</taxon>
        <taxon>Copelata</taxon>
        <taxon>Oikopleuridae</taxon>
        <taxon>Oikopleura</taxon>
    </lineage>
</organism>
<dbReference type="FunCoup" id="E4WTV5">
    <property type="interactions" value="2"/>
</dbReference>
<keyword evidence="10" id="KW-1185">Reference proteome</keyword>
<dbReference type="PANTHER" id="PTHR11640:SF136">
    <property type="entry name" value="NEPHRIN"/>
    <property type="match status" value="1"/>
</dbReference>
<dbReference type="InterPro" id="IPR013783">
    <property type="entry name" value="Ig-like_fold"/>
</dbReference>
<dbReference type="InterPro" id="IPR036179">
    <property type="entry name" value="Ig-like_dom_sf"/>
</dbReference>
<dbReference type="Proteomes" id="UP000001307">
    <property type="component" value="Unassembled WGS sequence"/>
</dbReference>
<keyword evidence="4" id="KW-0325">Glycoprotein</keyword>
<feature type="domain" description="Ig-like" evidence="8">
    <location>
        <begin position="12"/>
        <end position="114"/>
    </location>
</feature>
<reference evidence="9" key="1">
    <citation type="journal article" date="2010" name="Science">
        <title>Plasticity of animal genome architecture unmasked by rapid evolution of a pelagic tunicate.</title>
        <authorList>
            <person name="Denoeud F."/>
            <person name="Henriet S."/>
            <person name="Mungpakdee S."/>
            <person name="Aury J.M."/>
            <person name="Da Silva C."/>
            <person name="Brinkmann H."/>
            <person name="Mikhaleva J."/>
            <person name="Olsen L.C."/>
            <person name="Jubin C."/>
            <person name="Canestro C."/>
            <person name="Bouquet J.M."/>
            <person name="Danks G."/>
            <person name="Poulain J."/>
            <person name="Campsteijn C."/>
            <person name="Adamski M."/>
            <person name="Cross I."/>
            <person name="Yadetie F."/>
            <person name="Muffato M."/>
            <person name="Louis A."/>
            <person name="Butcher S."/>
            <person name="Tsagkogeorga G."/>
            <person name="Konrad A."/>
            <person name="Singh S."/>
            <person name="Jensen M.F."/>
            <person name="Cong E.H."/>
            <person name="Eikeseth-Otteraa H."/>
            <person name="Noel B."/>
            <person name="Anthouard V."/>
            <person name="Porcel B.M."/>
            <person name="Kachouri-Lafond R."/>
            <person name="Nishino A."/>
            <person name="Ugolini M."/>
            <person name="Chourrout P."/>
            <person name="Nishida H."/>
            <person name="Aasland R."/>
            <person name="Huzurbazar S."/>
            <person name="Westhof E."/>
            <person name="Delsuc F."/>
            <person name="Lehrach H."/>
            <person name="Reinhardt R."/>
            <person name="Weissenbach J."/>
            <person name="Roy S.W."/>
            <person name="Artiguenave F."/>
            <person name="Postlethwait J.H."/>
            <person name="Manak J.R."/>
            <person name="Thompson E.M."/>
            <person name="Jaillon O."/>
            <person name="Du Pasquier L."/>
            <person name="Boudinot P."/>
            <person name="Liberles D.A."/>
            <person name="Volff J.N."/>
            <person name="Philippe H."/>
            <person name="Lenhard B."/>
            <person name="Roest Crollius H."/>
            <person name="Wincker P."/>
            <person name="Chourrout D."/>
        </authorList>
    </citation>
    <scope>NUCLEOTIDE SEQUENCE [LARGE SCALE GENOMIC DNA]</scope>
</reference>
<dbReference type="SMART" id="SM00409">
    <property type="entry name" value="IG"/>
    <property type="match status" value="3"/>
</dbReference>
<keyword evidence="2 7" id="KW-0472">Membrane</keyword>
<evidence type="ECO:0000256" key="1">
    <source>
        <dbReference type="ARBA" id="ARBA00004479"/>
    </source>
</evidence>
<evidence type="ECO:0000256" key="3">
    <source>
        <dbReference type="ARBA" id="ARBA00023157"/>
    </source>
</evidence>
<protein>
    <recommendedName>
        <fullName evidence="8">Ig-like domain-containing protein</fullName>
    </recommendedName>
</protein>
<dbReference type="InterPro" id="IPR013098">
    <property type="entry name" value="Ig_I-set"/>
</dbReference>
<dbReference type="GO" id="GO:0098609">
    <property type="term" value="P:cell-cell adhesion"/>
    <property type="evidence" value="ECO:0007669"/>
    <property type="project" value="TreeGrafter"/>
</dbReference>
<name>E4WTV5_OIKDI</name>
<dbReference type="GO" id="GO:0050839">
    <property type="term" value="F:cell adhesion molecule binding"/>
    <property type="evidence" value="ECO:0007669"/>
    <property type="project" value="TreeGrafter"/>
</dbReference>
<keyword evidence="7" id="KW-1133">Transmembrane helix</keyword>
<dbReference type="GO" id="GO:0005911">
    <property type="term" value="C:cell-cell junction"/>
    <property type="evidence" value="ECO:0007669"/>
    <property type="project" value="TreeGrafter"/>
</dbReference>
<dbReference type="SUPFAM" id="SSF48726">
    <property type="entry name" value="Immunoglobulin"/>
    <property type="match status" value="4"/>
</dbReference>
<dbReference type="Gene3D" id="2.60.40.10">
    <property type="entry name" value="Immunoglobulins"/>
    <property type="match status" value="5"/>
</dbReference>
<keyword evidence="3" id="KW-1015">Disulfide bond</keyword>
<dbReference type="InterPro" id="IPR051275">
    <property type="entry name" value="Cell_adhesion_signaling"/>
</dbReference>
<evidence type="ECO:0000256" key="5">
    <source>
        <dbReference type="ARBA" id="ARBA00023319"/>
    </source>
</evidence>
<evidence type="ECO:0000256" key="7">
    <source>
        <dbReference type="SAM" id="Phobius"/>
    </source>
</evidence>
<proteinExistence type="predicted"/>
<evidence type="ECO:0000256" key="4">
    <source>
        <dbReference type="ARBA" id="ARBA00023180"/>
    </source>
</evidence>
<feature type="transmembrane region" description="Helical" evidence="7">
    <location>
        <begin position="495"/>
        <end position="514"/>
    </location>
</feature>
<gene>
    <name evidence="9" type="ORF">GSOID_T00006155001</name>
</gene>
<dbReference type="Pfam" id="PF07679">
    <property type="entry name" value="I-set"/>
    <property type="match status" value="1"/>
</dbReference>
<keyword evidence="7" id="KW-0812">Transmembrane</keyword>
<dbReference type="EMBL" id="FN653016">
    <property type="protein sequence ID" value="CBY07071.1"/>
    <property type="molecule type" value="Genomic_DNA"/>
</dbReference>
<accession>E4WTV5</accession>
<keyword evidence="5" id="KW-0393">Immunoglobulin domain</keyword>
<dbReference type="InterPro" id="IPR007110">
    <property type="entry name" value="Ig-like_dom"/>
</dbReference>
<dbReference type="CDD" id="cd00096">
    <property type="entry name" value="Ig"/>
    <property type="match status" value="1"/>
</dbReference>
<evidence type="ECO:0000256" key="2">
    <source>
        <dbReference type="ARBA" id="ARBA00023136"/>
    </source>
</evidence>
<evidence type="ECO:0000259" key="8">
    <source>
        <dbReference type="PROSITE" id="PS50835"/>
    </source>
</evidence>
<feature type="compositionally biased region" description="Polar residues" evidence="6">
    <location>
        <begin position="583"/>
        <end position="593"/>
    </location>
</feature>
<comment type="subcellular location">
    <subcellularLocation>
        <location evidence="1">Membrane</location>
        <topology evidence="1">Single-pass type I membrane protein</topology>
    </subcellularLocation>
</comment>
<dbReference type="PROSITE" id="PS50835">
    <property type="entry name" value="IG_LIKE"/>
    <property type="match status" value="3"/>
</dbReference>
<dbReference type="AlphaFoldDB" id="E4WTV5"/>
<feature type="domain" description="Ig-like" evidence="8">
    <location>
        <begin position="322"/>
        <end position="401"/>
    </location>
</feature>
<sequence length="669" mass="73703">MAISDFFGKLKPSEVFTVQPNNVEVVRGSTVTLECAIDQTVTSQFTTDPAEELIQWAKGKLGLGFPPLRRERYSQEVGPISYSLTITDVQAEDEDDFECQFTSEGIRSKNARLTTIIAPENLQITSNAASLIDSLSDDPEIVTVIEGVEAVIDCTSIKAKPSAIPKWESSFSGSEFRGPWEVYDEETKTSNATRQLRFVPKLEQDGMSVQCDAEHPALEETMIVEKKIRVFYPPKTSIKLPATPILSGSEIAIECALEGANPAVREYRWMIDGEIVEHEIENVLKLEVAAEHNQAQISCEAFNGVENAQRPSSGNLEVFFAPILAEKSKRIGVDPTDTEVSIFCDFFSNPSPQINWFLDDQHLGSGSSLILDARTNPVVPGSYRCIAENELGSSAEEILVVVKGPPTITSSNQQSTSALMCEFLSEPAPKVVEIRNLETNEIIEIGENVEFENLEIVKVENLPIGIYECKVENDFGSTSARISLYGNGLGASTKLGIIVGVLVVAIAMVLFSLIKMKVISNTRRFKLNQLPENDSNGDLESNRRSIVISKPFLQKHQSNPLHVLDSQLDAILDNHVEVRYSDINPSDSGSTHRSAADDGYATESGSNNKIAASIGSNFTNYEFEQTSNPNSASCQTKLKVIWDDSLPEDFETNGFFVTNYRKQRSISQV</sequence>
<dbReference type="GO" id="GO:0005886">
    <property type="term" value="C:plasma membrane"/>
    <property type="evidence" value="ECO:0007669"/>
    <property type="project" value="TreeGrafter"/>
</dbReference>
<dbReference type="InParanoid" id="E4WTV5"/>
<evidence type="ECO:0000313" key="9">
    <source>
        <dbReference type="EMBL" id="CBY07071.1"/>
    </source>
</evidence>
<evidence type="ECO:0000313" key="10">
    <source>
        <dbReference type="Proteomes" id="UP000001307"/>
    </source>
</evidence>
<dbReference type="OrthoDB" id="6413693at2759"/>
<feature type="region of interest" description="Disordered" evidence="6">
    <location>
        <begin position="582"/>
        <end position="606"/>
    </location>
</feature>
<dbReference type="InterPro" id="IPR003599">
    <property type="entry name" value="Ig_sub"/>
</dbReference>
<feature type="domain" description="Ig-like" evidence="8">
    <location>
        <begin position="234"/>
        <end position="317"/>
    </location>
</feature>